<keyword evidence="4 7" id="KW-0812">Transmembrane</keyword>
<dbReference type="PROSITE" id="PS50850">
    <property type="entry name" value="MFS"/>
    <property type="match status" value="1"/>
</dbReference>
<keyword evidence="3" id="KW-1003">Cell membrane</keyword>
<dbReference type="PANTHER" id="PTHR11662:SF399">
    <property type="entry name" value="FI19708P1-RELATED"/>
    <property type="match status" value="1"/>
</dbReference>
<comment type="subcellular location">
    <subcellularLocation>
        <location evidence="1">Cell membrane</location>
        <topology evidence="1">Multi-pass membrane protein</topology>
    </subcellularLocation>
</comment>
<evidence type="ECO:0000256" key="2">
    <source>
        <dbReference type="ARBA" id="ARBA00022448"/>
    </source>
</evidence>
<feature type="transmembrane region" description="Helical" evidence="7">
    <location>
        <begin position="329"/>
        <end position="350"/>
    </location>
</feature>
<organism evidence="9 10">
    <name type="scientific">Pelosinus propionicus DSM 13327</name>
    <dbReference type="NCBI Taxonomy" id="1123291"/>
    <lineage>
        <taxon>Bacteria</taxon>
        <taxon>Bacillati</taxon>
        <taxon>Bacillota</taxon>
        <taxon>Negativicutes</taxon>
        <taxon>Selenomonadales</taxon>
        <taxon>Sporomusaceae</taxon>
        <taxon>Pelosinus</taxon>
    </lineage>
</organism>
<keyword evidence="10" id="KW-1185">Reference proteome</keyword>
<dbReference type="Gene3D" id="1.20.1250.20">
    <property type="entry name" value="MFS general substrate transporter like domains"/>
    <property type="match status" value="2"/>
</dbReference>
<dbReference type="AlphaFoldDB" id="A0A1I4ICK5"/>
<evidence type="ECO:0000313" key="10">
    <source>
        <dbReference type="Proteomes" id="UP000199520"/>
    </source>
</evidence>
<feature type="transmembrane region" description="Helical" evidence="7">
    <location>
        <begin position="362"/>
        <end position="383"/>
    </location>
</feature>
<evidence type="ECO:0000256" key="5">
    <source>
        <dbReference type="ARBA" id="ARBA00022989"/>
    </source>
</evidence>
<keyword evidence="5 7" id="KW-1133">Transmembrane helix</keyword>
<reference evidence="10" key="1">
    <citation type="submission" date="2016-10" db="EMBL/GenBank/DDBJ databases">
        <authorList>
            <person name="Varghese N."/>
            <person name="Submissions S."/>
        </authorList>
    </citation>
    <scope>NUCLEOTIDE SEQUENCE [LARGE SCALE GENOMIC DNA]</scope>
    <source>
        <strain evidence="10">DSM 13327</strain>
    </source>
</reference>
<proteinExistence type="predicted"/>
<accession>A0A1I4ICK5</accession>
<feature type="transmembrane region" description="Helical" evidence="7">
    <location>
        <begin position="173"/>
        <end position="191"/>
    </location>
</feature>
<feature type="transmembrane region" description="Helical" evidence="7">
    <location>
        <begin position="395"/>
        <end position="413"/>
    </location>
</feature>
<name>A0A1I4ICK5_9FIRM</name>
<keyword evidence="6 7" id="KW-0472">Membrane</keyword>
<evidence type="ECO:0000256" key="6">
    <source>
        <dbReference type="ARBA" id="ARBA00023136"/>
    </source>
</evidence>
<feature type="transmembrane region" description="Helical" evidence="7">
    <location>
        <begin position="54"/>
        <end position="75"/>
    </location>
</feature>
<dbReference type="InterPro" id="IPR020846">
    <property type="entry name" value="MFS_dom"/>
</dbReference>
<evidence type="ECO:0000256" key="3">
    <source>
        <dbReference type="ARBA" id="ARBA00022475"/>
    </source>
</evidence>
<dbReference type="STRING" id="1123291.SAMN04490355_1007121"/>
<dbReference type="SUPFAM" id="SSF103473">
    <property type="entry name" value="MFS general substrate transporter"/>
    <property type="match status" value="1"/>
</dbReference>
<dbReference type="InterPro" id="IPR011701">
    <property type="entry name" value="MFS"/>
</dbReference>
<dbReference type="PIRSF" id="PIRSF002808">
    <property type="entry name" value="Hexose_phosphate_transp"/>
    <property type="match status" value="1"/>
</dbReference>
<dbReference type="CDD" id="cd17319">
    <property type="entry name" value="MFS_ExuT_GudP_like"/>
    <property type="match status" value="1"/>
</dbReference>
<dbReference type="Proteomes" id="UP000199520">
    <property type="component" value="Unassembled WGS sequence"/>
</dbReference>
<feature type="transmembrane region" description="Helical" evidence="7">
    <location>
        <begin position="235"/>
        <end position="254"/>
    </location>
</feature>
<protein>
    <submittedName>
        <fullName evidence="9">Sugar phosphate permease</fullName>
    </submittedName>
</protein>
<dbReference type="InterPro" id="IPR000849">
    <property type="entry name" value="Sugar_P_transporter"/>
</dbReference>
<evidence type="ECO:0000259" key="8">
    <source>
        <dbReference type="PROSITE" id="PS50850"/>
    </source>
</evidence>
<dbReference type="Pfam" id="PF07690">
    <property type="entry name" value="MFS_1"/>
    <property type="match status" value="1"/>
</dbReference>
<dbReference type="GO" id="GO:0005886">
    <property type="term" value="C:plasma membrane"/>
    <property type="evidence" value="ECO:0007669"/>
    <property type="project" value="UniProtKB-SubCell"/>
</dbReference>
<sequence length="424" mass="46846">MSELTQGGFRWKVRHTILSIIWAGWLFSFLDRMVISIALPFIGKDLNIDATMQGGILSAFFAGYALFQIPGGMLADKFGPRKIMSIAIAWFSVFTTLTGFVSSYSIMLFCRLVFGVGEGCFPGASWKMIATYFPPKERATATAIQSSVNTLGPAVASLVAAGIIASYGWRHVFIYLGFPGLLIAALMWYYFRDNPAKHPKITKEELQELNIDQVQGGHDTNSSGITFKTFLTKPILWQMVLIWFLFDITFWGFVSWLPSYLMKVRGFSLIKTGITGSIPFFVGTVGMLVGGYLSDRIKGQRKWMFIPNALIAGFFLYLTYSVASADMVILYQSVSAFFMFLAMSAFWGLVMDTIPPHIMGSSSGTVNFGGQVAGFISPFIMGYLIDANQGSFDEAFIFLIIAIIASAAVAFTVQQERSVSEVKV</sequence>
<dbReference type="InterPro" id="IPR050382">
    <property type="entry name" value="MFS_Na/Anion_cotransporter"/>
</dbReference>
<feature type="transmembrane region" description="Helical" evidence="7">
    <location>
        <begin position="87"/>
        <end position="106"/>
    </location>
</feature>
<dbReference type="PANTHER" id="PTHR11662">
    <property type="entry name" value="SOLUTE CARRIER FAMILY 17"/>
    <property type="match status" value="1"/>
</dbReference>
<feature type="transmembrane region" description="Helical" evidence="7">
    <location>
        <begin position="20"/>
        <end position="42"/>
    </location>
</feature>
<feature type="domain" description="Major facilitator superfamily (MFS) profile" evidence="8">
    <location>
        <begin position="17"/>
        <end position="418"/>
    </location>
</feature>
<dbReference type="EMBL" id="FOTS01000007">
    <property type="protein sequence ID" value="SFL51797.1"/>
    <property type="molecule type" value="Genomic_DNA"/>
</dbReference>
<feature type="transmembrane region" description="Helical" evidence="7">
    <location>
        <begin position="146"/>
        <end position="167"/>
    </location>
</feature>
<gene>
    <name evidence="9" type="ORF">SAMN04490355_1007121</name>
</gene>
<dbReference type="OrthoDB" id="105228at2"/>
<feature type="transmembrane region" description="Helical" evidence="7">
    <location>
        <begin position="305"/>
        <end position="323"/>
    </location>
</feature>
<evidence type="ECO:0000256" key="4">
    <source>
        <dbReference type="ARBA" id="ARBA00022692"/>
    </source>
</evidence>
<dbReference type="InterPro" id="IPR036259">
    <property type="entry name" value="MFS_trans_sf"/>
</dbReference>
<dbReference type="GO" id="GO:0022857">
    <property type="term" value="F:transmembrane transporter activity"/>
    <property type="evidence" value="ECO:0007669"/>
    <property type="project" value="InterPro"/>
</dbReference>
<evidence type="ECO:0000256" key="7">
    <source>
        <dbReference type="SAM" id="Phobius"/>
    </source>
</evidence>
<keyword evidence="2" id="KW-0813">Transport</keyword>
<evidence type="ECO:0000313" key="9">
    <source>
        <dbReference type="EMBL" id="SFL51797.1"/>
    </source>
</evidence>
<dbReference type="RefSeq" id="WP_090933725.1">
    <property type="nucleotide sequence ID" value="NZ_FOTS01000007.1"/>
</dbReference>
<evidence type="ECO:0000256" key="1">
    <source>
        <dbReference type="ARBA" id="ARBA00004651"/>
    </source>
</evidence>
<feature type="transmembrane region" description="Helical" evidence="7">
    <location>
        <begin position="274"/>
        <end position="293"/>
    </location>
</feature>